<gene>
    <name evidence="2" type="ORF">FSB_LOCUS7720</name>
</gene>
<dbReference type="Gene3D" id="3.30.420.10">
    <property type="entry name" value="Ribonuclease H-like superfamily/Ribonuclease H"/>
    <property type="match status" value="1"/>
</dbReference>
<reference evidence="2" key="1">
    <citation type="submission" date="2018-02" db="EMBL/GenBank/DDBJ databases">
        <authorList>
            <person name="Cohen D.B."/>
            <person name="Kent A.D."/>
        </authorList>
    </citation>
    <scope>NUCLEOTIDE SEQUENCE</scope>
</reference>
<dbReference type="AlphaFoldDB" id="A0A2N9EYD0"/>
<dbReference type="InterPro" id="IPR050951">
    <property type="entry name" value="Retrovirus_Pol_polyprotein"/>
</dbReference>
<evidence type="ECO:0000313" key="2">
    <source>
        <dbReference type="EMBL" id="SPC79838.1"/>
    </source>
</evidence>
<dbReference type="InterPro" id="IPR012337">
    <property type="entry name" value="RNaseH-like_sf"/>
</dbReference>
<dbReference type="EMBL" id="OIVN01000415">
    <property type="protein sequence ID" value="SPC79838.1"/>
    <property type="molecule type" value="Genomic_DNA"/>
</dbReference>
<sequence>MAQAASGYRPIEDEKVKIEAIKARTLPSIFTRQLGTEAFTLEVGKEDWRSPIISYLRSLSGCTNNTLKLKARRYVLIEEDECLFKRGADGLLLKCISTEEAIQVMAEVHEGICGAYQSGIKMKWLIHRYGYYWPKILKECIEYAYGCEACQKHGPLPRLPAAELSSIIKPWPFKGWAMDLIGKVRPTSKKKKNCFVIMAINYFTKWVEAKVYKDVTEYDVIRFIKETIVHRFGLPQSITVDNGMAFNGSKGLGFCTRIWH</sequence>
<dbReference type="SUPFAM" id="SSF53098">
    <property type="entry name" value="Ribonuclease H-like"/>
    <property type="match status" value="1"/>
</dbReference>
<dbReference type="InterPro" id="IPR001584">
    <property type="entry name" value="Integrase_cat-core"/>
</dbReference>
<accession>A0A2N9EYD0</accession>
<dbReference type="GO" id="GO:0015074">
    <property type="term" value="P:DNA integration"/>
    <property type="evidence" value="ECO:0007669"/>
    <property type="project" value="InterPro"/>
</dbReference>
<organism evidence="2">
    <name type="scientific">Fagus sylvatica</name>
    <name type="common">Beechnut</name>
    <dbReference type="NCBI Taxonomy" id="28930"/>
    <lineage>
        <taxon>Eukaryota</taxon>
        <taxon>Viridiplantae</taxon>
        <taxon>Streptophyta</taxon>
        <taxon>Embryophyta</taxon>
        <taxon>Tracheophyta</taxon>
        <taxon>Spermatophyta</taxon>
        <taxon>Magnoliopsida</taxon>
        <taxon>eudicotyledons</taxon>
        <taxon>Gunneridae</taxon>
        <taxon>Pentapetalae</taxon>
        <taxon>rosids</taxon>
        <taxon>fabids</taxon>
        <taxon>Fagales</taxon>
        <taxon>Fagaceae</taxon>
        <taxon>Fagus</taxon>
    </lineage>
</organism>
<dbReference type="PANTHER" id="PTHR37984:SF5">
    <property type="entry name" value="PROTEIN NYNRIN-LIKE"/>
    <property type="match status" value="1"/>
</dbReference>
<dbReference type="Gene3D" id="1.10.340.70">
    <property type="match status" value="1"/>
</dbReference>
<proteinExistence type="predicted"/>
<name>A0A2N9EYD0_FAGSY</name>
<dbReference type="InterPro" id="IPR041588">
    <property type="entry name" value="Integrase_H2C2"/>
</dbReference>
<dbReference type="InterPro" id="IPR036397">
    <property type="entry name" value="RNaseH_sf"/>
</dbReference>
<dbReference type="PROSITE" id="PS50994">
    <property type="entry name" value="INTEGRASE"/>
    <property type="match status" value="1"/>
</dbReference>
<protein>
    <recommendedName>
        <fullName evidence="1">Integrase catalytic domain-containing protein</fullName>
    </recommendedName>
</protein>
<dbReference type="PANTHER" id="PTHR37984">
    <property type="entry name" value="PROTEIN CBG26694"/>
    <property type="match status" value="1"/>
</dbReference>
<dbReference type="GO" id="GO:0003676">
    <property type="term" value="F:nucleic acid binding"/>
    <property type="evidence" value="ECO:0007669"/>
    <property type="project" value="InterPro"/>
</dbReference>
<feature type="domain" description="Integrase catalytic" evidence="1">
    <location>
        <begin position="168"/>
        <end position="260"/>
    </location>
</feature>
<dbReference type="Pfam" id="PF17921">
    <property type="entry name" value="Integrase_H2C2"/>
    <property type="match status" value="1"/>
</dbReference>
<evidence type="ECO:0000259" key="1">
    <source>
        <dbReference type="PROSITE" id="PS50994"/>
    </source>
</evidence>